<evidence type="ECO:0000256" key="4">
    <source>
        <dbReference type="ARBA" id="ARBA00022801"/>
    </source>
</evidence>
<accession>A0ABN8D690</accession>
<keyword evidence="9" id="KW-0472">Membrane</keyword>
<keyword evidence="11" id="KW-1185">Reference proteome</keyword>
<keyword evidence="5" id="KW-0460">Magnesium</keyword>
<evidence type="ECO:0000256" key="7">
    <source>
        <dbReference type="ARBA" id="ARBA00051722"/>
    </source>
</evidence>
<gene>
    <name evidence="10" type="ORF">PBS001_LOCUS6559</name>
</gene>
<feature type="transmembrane region" description="Helical" evidence="9">
    <location>
        <begin position="16"/>
        <end position="39"/>
    </location>
</feature>
<feature type="region of interest" description="Disordered" evidence="8">
    <location>
        <begin position="87"/>
        <end position="160"/>
    </location>
</feature>
<dbReference type="PANTHER" id="PTHR10190">
    <property type="entry name" value="EYES ABSENT"/>
    <property type="match status" value="1"/>
</dbReference>
<evidence type="ECO:0000256" key="9">
    <source>
        <dbReference type="SAM" id="Phobius"/>
    </source>
</evidence>
<dbReference type="PANTHER" id="PTHR10190:SF16">
    <property type="entry name" value="DEVELOPMENTAL PROTEIN EYES ABSENT"/>
    <property type="match status" value="1"/>
</dbReference>
<evidence type="ECO:0000256" key="3">
    <source>
        <dbReference type="ARBA" id="ARBA00013064"/>
    </source>
</evidence>
<sequence>MIASWSARLGDAVCKLVLLPVVGLSLCGCMTIVLGLQWMETLQRQHQIFKWRARMWAALLTLVPTLLPFKRLEVSMVSAEKSSCLDQVEKERRRESSDSDHKKDVDNGEDNSRSVKRQKTVTQENVKERQSSDEKKDQEQVGEEEDEKEDNEDTTEEKRKTKGLMKLRVRRRVFIWDLDETLVLFASLYTGAFAQTHGKEVAPGVVLGEQMMTFMLTMLERHFFFSDLHDTDVDHIAHVTSTTTDEELSVQERYERIREIYERRGHVDFLHDANSEWFAIHNALISAIDNFSTGWLNEARQVLELIAESAAGSVKSKACPDNARNEEEGVENVNVLVTNTQLVPALCKCLIYQLDSFFPIDHVYSSAKVHKYHCFETILKKYDAPDVEFVAIGDGLEEEHVSLALGLQFHKIRSLVDLRRLRYDLQLVEVHNSCTPHSATAIDSLLVAAVPMSVASTPIDQTTVV</sequence>
<evidence type="ECO:0000256" key="5">
    <source>
        <dbReference type="ARBA" id="ARBA00022842"/>
    </source>
</evidence>
<keyword evidence="9" id="KW-1133">Transmembrane helix</keyword>
<keyword evidence="4" id="KW-0378">Hydrolase</keyword>
<dbReference type="InterPro" id="IPR036412">
    <property type="entry name" value="HAD-like_sf"/>
</dbReference>
<proteinExistence type="inferred from homology"/>
<comment type="caution">
    <text evidence="10">The sequence shown here is derived from an EMBL/GenBank/DDBJ whole genome shotgun (WGS) entry which is preliminary data.</text>
</comment>
<feature type="compositionally biased region" description="Acidic residues" evidence="8">
    <location>
        <begin position="140"/>
        <end position="155"/>
    </location>
</feature>
<dbReference type="Gene3D" id="3.40.50.12350">
    <property type="match status" value="1"/>
</dbReference>
<dbReference type="InterPro" id="IPR028472">
    <property type="entry name" value="EYA"/>
</dbReference>
<evidence type="ECO:0000256" key="6">
    <source>
        <dbReference type="ARBA" id="ARBA00022912"/>
    </source>
</evidence>
<feature type="compositionally biased region" description="Basic and acidic residues" evidence="8">
    <location>
        <begin position="87"/>
        <end position="113"/>
    </location>
</feature>
<evidence type="ECO:0000256" key="8">
    <source>
        <dbReference type="SAM" id="MobiDB-lite"/>
    </source>
</evidence>
<organism evidence="10 11">
    <name type="scientific">Peronospora belbahrii</name>
    <dbReference type="NCBI Taxonomy" id="622444"/>
    <lineage>
        <taxon>Eukaryota</taxon>
        <taxon>Sar</taxon>
        <taxon>Stramenopiles</taxon>
        <taxon>Oomycota</taxon>
        <taxon>Peronosporomycetes</taxon>
        <taxon>Peronosporales</taxon>
        <taxon>Peronosporaceae</taxon>
        <taxon>Peronospora</taxon>
    </lineage>
</organism>
<evidence type="ECO:0000313" key="10">
    <source>
        <dbReference type="EMBL" id="CAH0520056.1"/>
    </source>
</evidence>
<keyword evidence="9" id="KW-0812">Transmembrane</keyword>
<keyword evidence="6" id="KW-0904">Protein phosphatase</keyword>
<evidence type="ECO:0000256" key="1">
    <source>
        <dbReference type="ARBA" id="ARBA00001946"/>
    </source>
</evidence>
<evidence type="ECO:0000313" key="11">
    <source>
        <dbReference type="Proteomes" id="UP001158986"/>
    </source>
</evidence>
<name>A0ABN8D690_9STRA</name>
<comment type="catalytic activity">
    <reaction evidence="7">
        <text>O-phospho-L-tyrosyl-[protein] + H2O = L-tyrosyl-[protein] + phosphate</text>
        <dbReference type="Rhea" id="RHEA:10684"/>
        <dbReference type="Rhea" id="RHEA-COMP:10136"/>
        <dbReference type="Rhea" id="RHEA-COMP:20101"/>
        <dbReference type="ChEBI" id="CHEBI:15377"/>
        <dbReference type="ChEBI" id="CHEBI:43474"/>
        <dbReference type="ChEBI" id="CHEBI:46858"/>
        <dbReference type="ChEBI" id="CHEBI:61978"/>
        <dbReference type="EC" id="3.1.3.48"/>
    </reaction>
</comment>
<reference evidence="10 11" key="1">
    <citation type="submission" date="2021-11" db="EMBL/GenBank/DDBJ databases">
        <authorList>
            <person name="Islam A."/>
            <person name="Islam S."/>
            <person name="Flora M.S."/>
            <person name="Rahman M."/>
            <person name="Ziaur R.M."/>
            <person name="Epstein J.H."/>
            <person name="Hassan M."/>
            <person name="Klassen M."/>
            <person name="Woodard K."/>
            <person name="Webb A."/>
            <person name="Webby R.J."/>
            <person name="El Zowalaty M.E."/>
        </authorList>
    </citation>
    <scope>NUCLEOTIDE SEQUENCE [LARGE SCALE GENOMIC DNA]</scope>
    <source>
        <strain evidence="10">Pbs1</strain>
    </source>
</reference>
<dbReference type="EC" id="3.1.3.48" evidence="3"/>
<comment type="similarity">
    <text evidence="2">Belongs to the HAD-like hydrolase superfamily. EYA family.</text>
</comment>
<evidence type="ECO:0000256" key="2">
    <source>
        <dbReference type="ARBA" id="ARBA00010501"/>
    </source>
</evidence>
<protein>
    <recommendedName>
        <fullName evidence="3">protein-tyrosine-phosphatase</fullName>
        <ecNumber evidence="3">3.1.3.48</ecNumber>
    </recommendedName>
</protein>
<dbReference type="SUPFAM" id="SSF56784">
    <property type="entry name" value="HAD-like"/>
    <property type="match status" value="1"/>
</dbReference>
<dbReference type="EMBL" id="CAKLCB010000326">
    <property type="protein sequence ID" value="CAH0520056.1"/>
    <property type="molecule type" value="Genomic_DNA"/>
</dbReference>
<feature type="compositionally biased region" description="Basic and acidic residues" evidence="8">
    <location>
        <begin position="125"/>
        <end position="139"/>
    </location>
</feature>
<comment type="cofactor">
    <cofactor evidence="1">
        <name>Mg(2+)</name>
        <dbReference type="ChEBI" id="CHEBI:18420"/>
    </cofactor>
</comment>
<dbReference type="Proteomes" id="UP001158986">
    <property type="component" value="Unassembled WGS sequence"/>
</dbReference>
<dbReference type="InterPro" id="IPR038102">
    <property type="entry name" value="EYA_dom_sf"/>
</dbReference>